<evidence type="ECO:0000313" key="5">
    <source>
        <dbReference type="Proteomes" id="UP000321805"/>
    </source>
</evidence>
<dbReference type="InterPro" id="IPR057326">
    <property type="entry name" value="KR_dom"/>
</dbReference>
<dbReference type="InterPro" id="IPR036291">
    <property type="entry name" value="NAD(P)-bd_dom_sf"/>
</dbReference>
<comment type="similarity">
    <text evidence="1">Belongs to the short-chain dehydrogenases/reductases (SDR) family.</text>
</comment>
<dbReference type="SMART" id="SM00822">
    <property type="entry name" value="PKS_KR"/>
    <property type="match status" value="1"/>
</dbReference>
<organism evidence="4 5">
    <name type="scientific">Baekduia soli</name>
    <dbReference type="NCBI Taxonomy" id="496014"/>
    <lineage>
        <taxon>Bacteria</taxon>
        <taxon>Bacillati</taxon>
        <taxon>Actinomycetota</taxon>
        <taxon>Thermoleophilia</taxon>
        <taxon>Solirubrobacterales</taxon>
        <taxon>Baekduiaceae</taxon>
        <taxon>Baekduia</taxon>
    </lineage>
</organism>
<dbReference type="KEGG" id="bsol:FSW04_11255"/>
<dbReference type="EMBL" id="CP042430">
    <property type="protein sequence ID" value="QEC48088.1"/>
    <property type="molecule type" value="Genomic_DNA"/>
</dbReference>
<evidence type="ECO:0000256" key="1">
    <source>
        <dbReference type="ARBA" id="ARBA00006484"/>
    </source>
</evidence>
<dbReference type="SUPFAM" id="SSF51735">
    <property type="entry name" value="NAD(P)-binding Rossmann-fold domains"/>
    <property type="match status" value="1"/>
</dbReference>
<protein>
    <submittedName>
        <fullName evidence="4">Glucose 1-dehydrogenase</fullName>
        <ecNumber evidence="4">1.1.1.47</ecNumber>
    </submittedName>
</protein>
<dbReference type="InterPro" id="IPR002347">
    <property type="entry name" value="SDR_fam"/>
</dbReference>
<dbReference type="GO" id="GO:0030497">
    <property type="term" value="P:fatty acid elongation"/>
    <property type="evidence" value="ECO:0007669"/>
    <property type="project" value="TreeGrafter"/>
</dbReference>
<dbReference type="Pfam" id="PF13561">
    <property type="entry name" value="adh_short_C2"/>
    <property type="match status" value="1"/>
</dbReference>
<dbReference type="InterPro" id="IPR020904">
    <property type="entry name" value="Sc_DH/Rdtase_CS"/>
</dbReference>
<dbReference type="GO" id="GO:0047936">
    <property type="term" value="F:glucose 1-dehydrogenase [NAD(P)+] activity"/>
    <property type="evidence" value="ECO:0007669"/>
    <property type="project" value="UniProtKB-EC"/>
</dbReference>
<proteinExistence type="inferred from homology"/>
<reference evidence="4 5" key="1">
    <citation type="journal article" date="2018" name="J. Microbiol.">
        <title>Baekduia soli gen. nov., sp. nov., a novel bacterium isolated from the soil of Baekdu Mountain and proposal of a novel family name, Baekduiaceae fam. nov.</title>
        <authorList>
            <person name="An D.S."/>
            <person name="Siddiqi M.Z."/>
            <person name="Kim K.H."/>
            <person name="Yu H.S."/>
            <person name="Im W.T."/>
        </authorList>
    </citation>
    <scope>NUCLEOTIDE SEQUENCE [LARGE SCALE GENOMIC DNA]</scope>
    <source>
        <strain evidence="4 5">BR7-21</strain>
    </source>
</reference>
<dbReference type="EC" id="1.1.1.47" evidence="4"/>
<evidence type="ECO:0000313" key="4">
    <source>
        <dbReference type="EMBL" id="QEC48088.1"/>
    </source>
</evidence>
<dbReference type="PRINTS" id="PR00081">
    <property type="entry name" value="GDHRDH"/>
</dbReference>
<keyword evidence="2 4" id="KW-0560">Oxidoreductase</keyword>
<dbReference type="PRINTS" id="PR00080">
    <property type="entry name" value="SDRFAMILY"/>
</dbReference>
<sequence length="255" mass="26389">MGRLDERVAVVTGAAGGFGSAIARRLHAEGARVALWDIREDDAVALGQGIAGDGTTLGVGVDIGDSAAVDAAAARTREALGPIDILVNNAGVVNSAPPWEVTDADWDWHFRVNSTGAYYCIRACLPDMRERRYGKIVNIGSVAAQQGRPTTSPAYAASKGAILGMTVSLARNLGADGICVNAVNPGFIKTVIHDQFSAEQLAPLMADIPLDRRGEPGAKGIPEDIAAAVAFLASPDSDFITGEYLSVNGGSRTGS</sequence>
<dbReference type="AlphaFoldDB" id="A0A5B8U5H1"/>
<dbReference type="PROSITE" id="PS00061">
    <property type="entry name" value="ADH_SHORT"/>
    <property type="match status" value="1"/>
</dbReference>
<gene>
    <name evidence="4" type="ORF">FSW04_11255</name>
</gene>
<evidence type="ECO:0000259" key="3">
    <source>
        <dbReference type="SMART" id="SM00822"/>
    </source>
</evidence>
<dbReference type="PANTHER" id="PTHR42760">
    <property type="entry name" value="SHORT-CHAIN DEHYDROGENASES/REDUCTASES FAMILY MEMBER"/>
    <property type="match status" value="1"/>
</dbReference>
<dbReference type="OrthoDB" id="4350228at2"/>
<dbReference type="RefSeq" id="WP_146919268.1">
    <property type="nucleotide sequence ID" value="NZ_CP042430.1"/>
</dbReference>
<dbReference type="FunFam" id="3.40.50.720:FF:000084">
    <property type="entry name" value="Short-chain dehydrogenase reductase"/>
    <property type="match status" value="1"/>
</dbReference>
<dbReference type="NCBIfam" id="NF005559">
    <property type="entry name" value="PRK07231.1"/>
    <property type="match status" value="1"/>
</dbReference>
<name>A0A5B8U5H1_9ACTN</name>
<feature type="domain" description="Ketoreductase" evidence="3">
    <location>
        <begin position="7"/>
        <end position="186"/>
    </location>
</feature>
<dbReference type="PANTHER" id="PTHR42760:SF40">
    <property type="entry name" value="3-OXOACYL-[ACYL-CARRIER-PROTEIN] REDUCTASE, CHLOROPLASTIC"/>
    <property type="match status" value="1"/>
</dbReference>
<keyword evidence="5" id="KW-1185">Reference proteome</keyword>
<accession>A0A5B8U5H1</accession>
<dbReference type="Gene3D" id="3.40.50.720">
    <property type="entry name" value="NAD(P)-binding Rossmann-like Domain"/>
    <property type="match status" value="1"/>
</dbReference>
<evidence type="ECO:0000256" key="2">
    <source>
        <dbReference type="ARBA" id="ARBA00023002"/>
    </source>
</evidence>
<dbReference type="Proteomes" id="UP000321805">
    <property type="component" value="Chromosome"/>
</dbReference>